<name>A0A0A5I1K1_PHOS4</name>
<accession>A0A0A5I1K1</accession>
<dbReference type="EMBL" id="JRWP01000004">
    <property type="protein sequence ID" value="KGY09671.1"/>
    <property type="molecule type" value="Genomic_DNA"/>
</dbReference>
<dbReference type="STRING" id="379097.SE23_00770"/>
<proteinExistence type="predicted"/>
<comment type="caution">
    <text evidence="1">The sequence shown here is derived from an EMBL/GenBank/DDBJ whole genome shotgun (WGS) entry which is preliminary data.</text>
</comment>
<sequence>MCIAVAVLGSMANSSTTTNQKILHLKHDGEVYVFDREEYAMLQCQYVLDEKTCNELEAYYAEMESTPEQ</sequence>
<gene>
    <name evidence="1" type="ORF">NM06_01810</name>
</gene>
<evidence type="ECO:0000313" key="2">
    <source>
        <dbReference type="Proteomes" id="UP000030451"/>
    </source>
</evidence>
<organism evidence="1 2">
    <name type="scientific">Photobacterium sp. (strain ATCC 43367)</name>
    <dbReference type="NCBI Taxonomy" id="379097"/>
    <lineage>
        <taxon>Bacteria</taxon>
        <taxon>Pseudomonadati</taxon>
        <taxon>Pseudomonadota</taxon>
        <taxon>Gammaproteobacteria</taxon>
        <taxon>Vibrionales</taxon>
        <taxon>Vibrionaceae</taxon>
        <taxon>Vibrio</taxon>
        <taxon>Vibrio oreintalis group</taxon>
    </lineage>
</organism>
<evidence type="ECO:0000313" key="1">
    <source>
        <dbReference type="EMBL" id="KGY09671.1"/>
    </source>
</evidence>
<protein>
    <submittedName>
        <fullName evidence="1">Uncharacterized protein</fullName>
    </submittedName>
</protein>
<dbReference type="AlphaFoldDB" id="A0A0A5I1K1"/>
<reference evidence="1 2" key="1">
    <citation type="submission" date="2014-10" db="EMBL/GenBank/DDBJ databases">
        <title>Genome sequencing of Vibrio sinaloensis T08.</title>
        <authorList>
            <person name="Chan K.-G."/>
            <person name="Mohamad N.I."/>
        </authorList>
    </citation>
    <scope>NUCLEOTIDE SEQUENCE [LARGE SCALE GENOMIC DNA]</scope>
    <source>
        <strain evidence="1 2">T08</strain>
    </source>
</reference>
<dbReference type="Proteomes" id="UP000030451">
    <property type="component" value="Unassembled WGS sequence"/>
</dbReference>